<dbReference type="Gene3D" id="3.20.20.80">
    <property type="entry name" value="Glycosidases"/>
    <property type="match status" value="1"/>
</dbReference>
<dbReference type="InterPro" id="IPR001139">
    <property type="entry name" value="Glyco_hydro_30"/>
</dbReference>
<dbReference type="PANTHER" id="PTHR11069:SF23">
    <property type="entry name" value="LYSOSOMAL ACID GLUCOSYLCERAMIDASE"/>
    <property type="match status" value="1"/>
</dbReference>
<dbReference type="PANTHER" id="PTHR11069">
    <property type="entry name" value="GLUCOSYLCERAMIDASE"/>
    <property type="match status" value="1"/>
</dbReference>
<dbReference type="EMBL" id="VLKO01000004">
    <property type="protein sequence ID" value="TWI00476.1"/>
    <property type="molecule type" value="Genomic_DNA"/>
</dbReference>
<gene>
    <name evidence="7" type="ORF">IQ05_01126</name>
</gene>
<dbReference type="InterPro" id="IPR017853">
    <property type="entry name" value="GH"/>
</dbReference>
<evidence type="ECO:0000259" key="6">
    <source>
        <dbReference type="Pfam" id="PF17189"/>
    </source>
</evidence>
<dbReference type="Proteomes" id="UP000317519">
    <property type="component" value="Unassembled WGS sequence"/>
</dbReference>
<keyword evidence="3 4" id="KW-0378">Hydrolase</keyword>
<protein>
    <submittedName>
        <fullName evidence="7">Glucosylceramidase</fullName>
    </submittedName>
</protein>
<evidence type="ECO:0000313" key="8">
    <source>
        <dbReference type="Proteomes" id="UP000317519"/>
    </source>
</evidence>
<comment type="similarity">
    <text evidence="1 4">Belongs to the glycosyl hydrolase 30 family.</text>
</comment>
<accession>A0ABY3FKF7</accession>
<evidence type="ECO:0000256" key="4">
    <source>
        <dbReference type="RuleBase" id="RU361188"/>
    </source>
</evidence>
<dbReference type="RefSeq" id="WP_144890754.1">
    <property type="nucleotide sequence ID" value="NZ_VLKO01000004.1"/>
</dbReference>
<sequence>MKKIHQIGKLFFIIAFSAMNISCTSSNDGGDSPTPTPTPVVKNEVDFWLTKGNQSVLLQKQTNILAFGSKANIYQNIEINDTQKYQTVDGFGFTLTGGSAQVINQLTAQKKKDLLQELFGSGDASIGLSYLRISIGASDLNAAPFTYDDMPSGQTDVSLTNFSLAPDKIDLIPLLKEILAINPNIKIMGSPWTAPLWMKDNSNFVGGSLQPKYYDVYAQYFVKFIQKMKGEGIVIDAITPQNEPLHGGNNPSMVMTALQQADFIKNNLGPAFKSNNITTKIITYDHNCDNPQYPITILKDAVAYPFVTGSAFHLYGGDISALTTVHDAFPNKEVYFTEQYTSSTGSFNGDLKWQVKNVIIGSMRNWSKIALQWNLANDGTFGPHTQGGCSTCKGAITINSTESLTRNVGYYIAAHASKFIPAGSIRIGSAIVGNLQNVAFKTPEGKKVLLVLNDGSAPELFNIKYNGKWITTSLEAGAVGTYIW</sequence>
<keyword evidence="4" id="KW-0326">Glycosidase</keyword>
<dbReference type="InterPro" id="IPR033453">
    <property type="entry name" value="Glyco_hydro_30_TIM-barrel"/>
</dbReference>
<dbReference type="Gene3D" id="2.60.40.1180">
    <property type="entry name" value="Golgi alpha-mannosidase II"/>
    <property type="match status" value="1"/>
</dbReference>
<keyword evidence="8" id="KW-1185">Reference proteome</keyword>
<organism evidence="7 8">
    <name type="scientific">Flavobacterium tiangeerense</name>
    <dbReference type="NCBI Taxonomy" id="459471"/>
    <lineage>
        <taxon>Bacteria</taxon>
        <taxon>Pseudomonadati</taxon>
        <taxon>Bacteroidota</taxon>
        <taxon>Flavobacteriia</taxon>
        <taxon>Flavobacteriales</taxon>
        <taxon>Flavobacteriaceae</taxon>
        <taxon>Flavobacterium</taxon>
    </lineage>
</organism>
<reference evidence="7 8" key="1">
    <citation type="journal article" date="2015" name="Stand. Genomic Sci.">
        <title>Genomic Encyclopedia of Bacterial and Archaeal Type Strains, Phase III: the genomes of soil and plant-associated and newly described type strains.</title>
        <authorList>
            <person name="Whitman W.B."/>
            <person name="Woyke T."/>
            <person name="Klenk H.P."/>
            <person name="Zhou Y."/>
            <person name="Lilburn T.G."/>
            <person name="Beck B.J."/>
            <person name="De Vos P."/>
            <person name="Vandamme P."/>
            <person name="Eisen J.A."/>
            <person name="Garrity G."/>
            <person name="Hugenholtz P."/>
            <person name="Kyrpides N.C."/>
        </authorList>
    </citation>
    <scope>NUCLEOTIDE SEQUENCE [LARGE SCALE GENOMIC DNA]</scope>
    <source>
        <strain evidence="7 8">CGMCC 1.6847</strain>
    </source>
</reference>
<evidence type="ECO:0000259" key="5">
    <source>
        <dbReference type="Pfam" id="PF02055"/>
    </source>
</evidence>
<keyword evidence="2" id="KW-0732">Signal</keyword>
<evidence type="ECO:0000313" key="7">
    <source>
        <dbReference type="EMBL" id="TWI00476.1"/>
    </source>
</evidence>
<dbReference type="Pfam" id="PF02055">
    <property type="entry name" value="Glyco_hydro_30"/>
    <property type="match status" value="1"/>
</dbReference>
<dbReference type="InterPro" id="IPR033452">
    <property type="entry name" value="GH30_C"/>
</dbReference>
<dbReference type="Pfam" id="PF17189">
    <property type="entry name" value="Glyco_hydro_30C"/>
    <property type="match status" value="1"/>
</dbReference>
<name>A0ABY3FKF7_9FLAO</name>
<comment type="caution">
    <text evidence="7">The sequence shown here is derived from an EMBL/GenBank/DDBJ whole genome shotgun (WGS) entry which is preliminary data.</text>
</comment>
<proteinExistence type="inferred from homology"/>
<evidence type="ECO:0000256" key="2">
    <source>
        <dbReference type="ARBA" id="ARBA00022729"/>
    </source>
</evidence>
<evidence type="ECO:0000256" key="3">
    <source>
        <dbReference type="ARBA" id="ARBA00022801"/>
    </source>
</evidence>
<dbReference type="SUPFAM" id="SSF51445">
    <property type="entry name" value="(Trans)glycosidases"/>
    <property type="match status" value="1"/>
</dbReference>
<evidence type="ECO:0000256" key="1">
    <source>
        <dbReference type="ARBA" id="ARBA00005382"/>
    </source>
</evidence>
<feature type="domain" description="Glycosyl hydrolase family 30 TIM-barrel" evidence="5">
    <location>
        <begin position="88"/>
        <end position="420"/>
    </location>
</feature>
<feature type="domain" description="Glycosyl hydrolase family 30 beta sandwich" evidence="6">
    <location>
        <begin position="423"/>
        <end position="482"/>
    </location>
</feature>
<dbReference type="InterPro" id="IPR013780">
    <property type="entry name" value="Glyco_hydro_b"/>
</dbReference>